<accession>A0ACC0IYL7</accession>
<evidence type="ECO:0000313" key="1">
    <source>
        <dbReference type="EMBL" id="KAI8031019.1"/>
    </source>
</evidence>
<reference evidence="1 2" key="1">
    <citation type="journal article" date="2022" name="Plant J.">
        <title>Chromosome-level genome of Camellia lanceoleosa provides a valuable resource for understanding genome evolution and self-incompatibility.</title>
        <authorList>
            <person name="Gong W."/>
            <person name="Xiao S."/>
            <person name="Wang L."/>
            <person name="Liao Z."/>
            <person name="Chang Y."/>
            <person name="Mo W."/>
            <person name="Hu G."/>
            <person name="Li W."/>
            <person name="Zhao G."/>
            <person name="Zhu H."/>
            <person name="Hu X."/>
            <person name="Ji K."/>
            <person name="Xiang X."/>
            <person name="Song Q."/>
            <person name="Yuan D."/>
            <person name="Jin S."/>
            <person name="Zhang L."/>
        </authorList>
    </citation>
    <scope>NUCLEOTIDE SEQUENCE [LARGE SCALE GENOMIC DNA]</scope>
    <source>
        <strain evidence="1">SQ_2022a</strain>
    </source>
</reference>
<dbReference type="EMBL" id="CM045758">
    <property type="protein sequence ID" value="KAI8031019.1"/>
    <property type="molecule type" value="Genomic_DNA"/>
</dbReference>
<comment type="caution">
    <text evidence="1">The sequence shown here is derived from an EMBL/GenBank/DDBJ whole genome shotgun (WGS) entry which is preliminary data.</text>
</comment>
<dbReference type="Proteomes" id="UP001060215">
    <property type="component" value="Chromosome 1"/>
</dbReference>
<keyword evidence="2" id="KW-1185">Reference proteome</keyword>
<gene>
    <name evidence="1" type="ORF">LOK49_LG01G01124</name>
</gene>
<proteinExistence type="predicted"/>
<name>A0ACC0IYL7_9ERIC</name>
<organism evidence="1 2">
    <name type="scientific">Camellia lanceoleosa</name>
    <dbReference type="NCBI Taxonomy" id="1840588"/>
    <lineage>
        <taxon>Eukaryota</taxon>
        <taxon>Viridiplantae</taxon>
        <taxon>Streptophyta</taxon>
        <taxon>Embryophyta</taxon>
        <taxon>Tracheophyta</taxon>
        <taxon>Spermatophyta</taxon>
        <taxon>Magnoliopsida</taxon>
        <taxon>eudicotyledons</taxon>
        <taxon>Gunneridae</taxon>
        <taxon>Pentapetalae</taxon>
        <taxon>asterids</taxon>
        <taxon>Ericales</taxon>
        <taxon>Theaceae</taxon>
        <taxon>Camellia</taxon>
    </lineage>
</organism>
<protein>
    <submittedName>
        <fullName evidence="1">Uncharacterized protein</fullName>
    </submittedName>
</protein>
<sequence length="158" mass="17408">MTGGRRSNSPWTRSCERKRQNAASKRLANEVRYWLYEHSTIIAPKSAVAFPRFMKWDVATLVTAAHGVNLSGRVDFQVNVGRLIKEDYEVKIFEVDGVNCGGSVGNANEEVGGGMHEDDFVDMGVDGNVEGVNGRICGRNVERGSSSTRFETPTRDVP</sequence>
<evidence type="ECO:0000313" key="2">
    <source>
        <dbReference type="Proteomes" id="UP001060215"/>
    </source>
</evidence>